<dbReference type="Pfam" id="PF00248">
    <property type="entry name" value="Aldo_ket_red"/>
    <property type="match status" value="1"/>
</dbReference>
<dbReference type="InterPro" id="IPR036812">
    <property type="entry name" value="NAD(P)_OxRdtase_dom_sf"/>
</dbReference>
<evidence type="ECO:0000313" key="8">
    <source>
        <dbReference type="EMBL" id="RVU69966.1"/>
    </source>
</evidence>
<name>A0A437SSP2_9LACO</name>
<evidence type="ECO:0000256" key="6">
    <source>
        <dbReference type="PIRSR" id="PIRSR000097-3"/>
    </source>
</evidence>
<dbReference type="CDD" id="cd19132">
    <property type="entry name" value="AKR_AKR5D1_E1"/>
    <property type="match status" value="1"/>
</dbReference>
<dbReference type="PRINTS" id="PR00069">
    <property type="entry name" value="ALDKETRDTASE"/>
</dbReference>
<feature type="active site" description="Proton donor" evidence="4">
    <location>
        <position position="48"/>
    </location>
</feature>
<evidence type="ECO:0000256" key="1">
    <source>
        <dbReference type="ARBA" id="ARBA00007905"/>
    </source>
</evidence>
<dbReference type="PIRSF" id="PIRSF000097">
    <property type="entry name" value="AKR"/>
    <property type="match status" value="1"/>
</dbReference>
<comment type="caution">
    <text evidence="8">The sequence shown here is derived from an EMBL/GenBank/DDBJ whole genome shotgun (WGS) entry which is preliminary data.</text>
</comment>
<dbReference type="PROSITE" id="PS00062">
    <property type="entry name" value="ALDOKETO_REDUCTASE_2"/>
    <property type="match status" value="1"/>
</dbReference>
<sequence length="273" mass="30800">MQYFTLNDGHRIPALGFGTYRLNGSAGATAVEEALQNGYRLVDSAAMYDNEGAVGYAIRHSSVPRDQIFVTSKLMGKNHSYELAIKQIQESLFRMGLDYLDLFLIHWPNPKKDDYVEAWQALIDAQKFGLVRSIGVSNFEPEHLTKVIKETGVTPAVNQVELHPYWSSKETREFDQKHGIITEAWSPLQRGGEAFKEQLVKDLAEKYHKTPAQIILRWEHQLDIVPIPKASSYAHQSSNLDIFDFTLTDPEVAAITALDRADGRRLDPAEVEG</sequence>
<keyword evidence="2" id="KW-0521">NADP</keyword>
<feature type="site" description="Lowers pKa of active site Tyr" evidence="6">
    <location>
        <position position="73"/>
    </location>
</feature>
<gene>
    <name evidence="8" type="ORF">EJK17_10095</name>
</gene>
<dbReference type="SUPFAM" id="SSF51430">
    <property type="entry name" value="NAD(P)-linked oxidoreductase"/>
    <property type="match status" value="1"/>
</dbReference>
<accession>A0A437SSP2</accession>
<dbReference type="Gene3D" id="3.20.20.100">
    <property type="entry name" value="NADP-dependent oxidoreductase domain"/>
    <property type="match status" value="1"/>
</dbReference>
<dbReference type="GO" id="GO:0016616">
    <property type="term" value="F:oxidoreductase activity, acting on the CH-OH group of donors, NAD or NADP as acceptor"/>
    <property type="evidence" value="ECO:0007669"/>
    <property type="project" value="UniProtKB-ARBA"/>
</dbReference>
<evidence type="ECO:0000256" key="5">
    <source>
        <dbReference type="PIRSR" id="PIRSR000097-2"/>
    </source>
</evidence>
<reference evidence="8 9" key="1">
    <citation type="submission" date="2018-12" db="EMBL/GenBank/DDBJ databases">
        <authorList>
            <person name="Meng J."/>
        </authorList>
    </citation>
    <scope>NUCLEOTIDE SEQUENCE [LARGE SCALE GENOMIC DNA]</scope>
    <source>
        <strain evidence="8 9">HT111-2</strain>
    </source>
</reference>
<dbReference type="EMBL" id="RXIA01000037">
    <property type="protein sequence ID" value="RVU69966.1"/>
    <property type="molecule type" value="Genomic_DNA"/>
</dbReference>
<evidence type="ECO:0000256" key="4">
    <source>
        <dbReference type="PIRSR" id="PIRSR000097-1"/>
    </source>
</evidence>
<evidence type="ECO:0000256" key="3">
    <source>
        <dbReference type="ARBA" id="ARBA00023002"/>
    </source>
</evidence>
<dbReference type="AlphaFoldDB" id="A0A437SSP2"/>
<evidence type="ECO:0000313" key="9">
    <source>
        <dbReference type="Proteomes" id="UP000288291"/>
    </source>
</evidence>
<comment type="similarity">
    <text evidence="1">Belongs to the aldo/keto reductase family.</text>
</comment>
<dbReference type="PANTHER" id="PTHR43827:SF3">
    <property type="entry name" value="NADP-DEPENDENT OXIDOREDUCTASE DOMAIN-CONTAINING PROTEIN"/>
    <property type="match status" value="1"/>
</dbReference>
<keyword evidence="9" id="KW-1185">Reference proteome</keyword>
<dbReference type="Proteomes" id="UP000288291">
    <property type="component" value="Unassembled WGS sequence"/>
</dbReference>
<dbReference type="RefSeq" id="WP_103662529.1">
    <property type="nucleotide sequence ID" value="NZ_ML136905.1"/>
</dbReference>
<proteinExistence type="inferred from homology"/>
<dbReference type="InterPro" id="IPR023210">
    <property type="entry name" value="NADP_OxRdtase_dom"/>
</dbReference>
<protein>
    <submittedName>
        <fullName evidence="8">Aldo/keto reductase</fullName>
    </submittedName>
</protein>
<dbReference type="PANTHER" id="PTHR43827">
    <property type="entry name" value="2,5-DIKETO-D-GLUCONIC ACID REDUCTASE"/>
    <property type="match status" value="1"/>
</dbReference>
<dbReference type="PROSITE" id="PS00798">
    <property type="entry name" value="ALDOKETO_REDUCTASE_1"/>
    <property type="match status" value="1"/>
</dbReference>
<keyword evidence="3" id="KW-0560">Oxidoreductase</keyword>
<evidence type="ECO:0000256" key="2">
    <source>
        <dbReference type="ARBA" id="ARBA00022857"/>
    </source>
</evidence>
<feature type="binding site" evidence="5">
    <location>
        <position position="106"/>
    </location>
    <ligand>
        <name>substrate</name>
    </ligand>
</feature>
<dbReference type="InterPro" id="IPR018170">
    <property type="entry name" value="Aldo/ket_reductase_CS"/>
</dbReference>
<evidence type="ECO:0000259" key="7">
    <source>
        <dbReference type="Pfam" id="PF00248"/>
    </source>
</evidence>
<organism evidence="8 9">
    <name type="scientific">Lactobacillus xujianguonis</name>
    <dbReference type="NCBI Taxonomy" id="2495899"/>
    <lineage>
        <taxon>Bacteria</taxon>
        <taxon>Bacillati</taxon>
        <taxon>Bacillota</taxon>
        <taxon>Bacilli</taxon>
        <taxon>Lactobacillales</taxon>
        <taxon>Lactobacillaceae</taxon>
        <taxon>Lactobacillus</taxon>
    </lineage>
</organism>
<feature type="domain" description="NADP-dependent oxidoreductase" evidence="7">
    <location>
        <begin position="15"/>
        <end position="259"/>
    </location>
</feature>
<dbReference type="FunFam" id="3.20.20.100:FF:000015">
    <property type="entry name" value="Oxidoreductase, aldo/keto reductase family"/>
    <property type="match status" value="1"/>
</dbReference>
<dbReference type="InterPro" id="IPR020471">
    <property type="entry name" value="AKR"/>
</dbReference>